<comment type="subcellular location">
    <subcellularLocation>
        <location evidence="1">Endomembrane system</location>
        <topology evidence="1">Multi-pass membrane protein</topology>
    </subcellularLocation>
</comment>
<evidence type="ECO:0000256" key="2">
    <source>
        <dbReference type="ARBA" id="ARBA00022692"/>
    </source>
</evidence>
<evidence type="ECO:0000256" key="6">
    <source>
        <dbReference type="SAM" id="SignalP"/>
    </source>
</evidence>
<protein>
    <recommendedName>
        <fullName evidence="7">CWH43-like N-terminal domain-containing protein</fullName>
    </recommendedName>
</protein>
<feature type="transmembrane region" description="Helical" evidence="5">
    <location>
        <begin position="160"/>
        <end position="184"/>
    </location>
</feature>
<feature type="transmembrane region" description="Helical" evidence="5">
    <location>
        <begin position="196"/>
        <end position="215"/>
    </location>
</feature>
<proteinExistence type="predicted"/>
<dbReference type="OrthoDB" id="9180406at2"/>
<dbReference type="PANTHER" id="PTHR21324">
    <property type="entry name" value="FASTING-INDUCIBLE INTEGRAL MEMBRANE PROTEIN TM6P1-RELATED"/>
    <property type="match status" value="1"/>
</dbReference>
<dbReference type="Pfam" id="PF10277">
    <property type="entry name" value="Frag1"/>
    <property type="match status" value="1"/>
</dbReference>
<comment type="caution">
    <text evidence="8">The sequence shown here is derived from an EMBL/GenBank/DDBJ whole genome shotgun (WGS) entry which is preliminary data.</text>
</comment>
<dbReference type="InterPro" id="IPR019402">
    <property type="entry name" value="CWH43_N"/>
</dbReference>
<keyword evidence="6" id="KW-0732">Signal</keyword>
<dbReference type="RefSeq" id="WP_075999697.1">
    <property type="nucleotide sequence ID" value="NZ_PKUS01000001.1"/>
</dbReference>
<dbReference type="Proteomes" id="UP000235005">
    <property type="component" value="Unassembled WGS sequence"/>
</dbReference>
<reference evidence="8 9" key="1">
    <citation type="submission" date="2018-01" db="EMBL/GenBank/DDBJ databases">
        <title>The draft genome sequence of Halioglobus lutimaris HF004.</title>
        <authorList>
            <person name="Du Z.-J."/>
            <person name="Shi M.-J."/>
        </authorList>
    </citation>
    <scope>NUCLEOTIDE SEQUENCE [LARGE SCALE GENOMIC DNA]</scope>
    <source>
        <strain evidence="8 9">HF004</strain>
    </source>
</reference>
<keyword evidence="3 5" id="KW-1133">Transmembrane helix</keyword>
<dbReference type="GO" id="GO:0012505">
    <property type="term" value="C:endomembrane system"/>
    <property type="evidence" value="ECO:0007669"/>
    <property type="project" value="UniProtKB-SubCell"/>
</dbReference>
<dbReference type="AlphaFoldDB" id="A0A2N5X8M7"/>
<evidence type="ECO:0000256" key="5">
    <source>
        <dbReference type="SAM" id="Phobius"/>
    </source>
</evidence>
<dbReference type="PANTHER" id="PTHR21324:SF2">
    <property type="entry name" value="EG:22E5.9 PROTEIN"/>
    <property type="match status" value="1"/>
</dbReference>
<dbReference type="InterPro" id="IPR050911">
    <property type="entry name" value="DRAM/TMEM150_Autophagy_Mod"/>
</dbReference>
<dbReference type="EMBL" id="PKUS01000001">
    <property type="protein sequence ID" value="PLW70843.1"/>
    <property type="molecule type" value="Genomic_DNA"/>
</dbReference>
<evidence type="ECO:0000259" key="7">
    <source>
        <dbReference type="Pfam" id="PF10277"/>
    </source>
</evidence>
<keyword evidence="2 5" id="KW-0812">Transmembrane</keyword>
<gene>
    <name evidence="8" type="ORF">C0039_01565</name>
</gene>
<evidence type="ECO:0000313" key="9">
    <source>
        <dbReference type="Proteomes" id="UP000235005"/>
    </source>
</evidence>
<organism evidence="8 9">
    <name type="scientific">Pseudohalioglobus lutimaris</name>
    <dbReference type="NCBI Taxonomy" id="1737061"/>
    <lineage>
        <taxon>Bacteria</taxon>
        <taxon>Pseudomonadati</taxon>
        <taxon>Pseudomonadota</taxon>
        <taxon>Gammaproteobacteria</taxon>
        <taxon>Cellvibrionales</taxon>
        <taxon>Halieaceae</taxon>
        <taxon>Pseudohalioglobus</taxon>
    </lineage>
</organism>
<evidence type="ECO:0000256" key="1">
    <source>
        <dbReference type="ARBA" id="ARBA00004127"/>
    </source>
</evidence>
<feature type="transmembrane region" description="Helical" evidence="5">
    <location>
        <begin position="55"/>
        <end position="74"/>
    </location>
</feature>
<evidence type="ECO:0000256" key="3">
    <source>
        <dbReference type="ARBA" id="ARBA00022989"/>
    </source>
</evidence>
<evidence type="ECO:0000256" key="4">
    <source>
        <dbReference type="ARBA" id="ARBA00023136"/>
    </source>
</evidence>
<feature type="transmembrane region" description="Helical" evidence="5">
    <location>
        <begin position="95"/>
        <end position="116"/>
    </location>
</feature>
<feature type="chain" id="PRO_5014672448" description="CWH43-like N-terminal domain-containing protein" evidence="6">
    <location>
        <begin position="21"/>
        <end position="228"/>
    </location>
</feature>
<name>A0A2N5X8M7_9GAMM</name>
<evidence type="ECO:0000313" key="8">
    <source>
        <dbReference type="EMBL" id="PLW70843.1"/>
    </source>
</evidence>
<feature type="transmembrane region" description="Helical" evidence="5">
    <location>
        <begin position="128"/>
        <end position="148"/>
    </location>
</feature>
<feature type="signal peptide" evidence="6">
    <location>
        <begin position="1"/>
        <end position="20"/>
    </location>
</feature>
<sequence length="228" mass="25611">MNVRPVALLAALLPFFAVHATYLLAVNQGAVDWCNPYIDSCTSISATGRKPPASYLFRATMLPSAVLMMAYWWLNHAWLDSLNRRVGNERQLANHWMLALGLLACVGMIMYVTVLGERGSAWAAQRRVGTILFFSFTFIAQLLLLNQLRFLQVQGVSPVLLLVSGLVSATLLAAGILTVVLNAWNATWYETVEDAFEWVLTLLLQSNFLLGYFVWRQADWELVVKERV</sequence>
<keyword evidence="9" id="KW-1185">Reference proteome</keyword>
<feature type="domain" description="CWH43-like N-terminal" evidence="7">
    <location>
        <begin position="5"/>
        <end position="204"/>
    </location>
</feature>
<accession>A0A2N5X8M7</accession>
<keyword evidence="4 5" id="KW-0472">Membrane</keyword>